<keyword evidence="3" id="KW-1185">Reference proteome</keyword>
<sequence length="371" mass="41834">MSFYSMPASPTGGTWDDTCRGDHGPVSTATSTTSPNAYEDADFEFDDFEFETSRRFNVNVMDDSGSESSQEEQQHEDPKKYCKARHGSLPAMAFADELFSDGKVMPLNPPPCQQYANSSDNKFGKYNSTPTSPAPGIPGGALFKIPYPRRSLWNDDFDPFMVALENVKEEKKSAHHRRAWSMLPLRACTQWQPDDLVGWEHQNCLHSNPLILSQNKQIGQEQDGLKSQIRLAEPKGVLFARRARMVKMGYQGPIKPPTITVSSPMVESEENAGLGARSCSAENKWQRIISFALRGIGGSTMRKTSDEHKQKRDQNVEFSRPKILRKLSFRSSKKVVQCNEEKQVPQMTKMTIVRYRPKLLLCMGYGAKYAM</sequence>
<dbReference type="EMBL" id="EQ974494">
    <property type="protein sequence ID" value="EEF29095.1"/>
    <property type="molecule type" value="Genomic_DNA"/>
</dbReference>
<gene>
    <name evidence="2" type="ORF">RCOM_0218920</name>
</gene>
<dbReference type="Proteomes" id="UP000008311">
    <property type="component" value="Unassembled WGS sequence"/>
</dbReference>
<dbReference type="InParanoid" id="B9T4W5"/>
<evidence type="ECO:0000313" key="3">
    <source>
        <dbReference type="Proteomes" id="UP000008311"/>
    </source>
</evidence>
<reference evidence="3" key="1">
    <citation type="journal article" date="2010" name="Nat. Biotechnol.">
        <title>Draft genome sequence of the oilseed species Ricinus communis.</title>
        <authorList>
            <person name="Chan A.P."/>
            <person name="Crabtree J."/>
            <person name="Zhao Q."/>
            <person name="Lorenzi H."/>
            <person name="Orvis J."/>
            <person name="Puiu D."/>
            <person name="Melake-Berhan A."/>
            <person name="Jones K.M."/>
            <person name="Redman J."/>
            <person name="Chen G."/>
            <person name="Cahoon E.B."/>
            <person name="Gedil M."/>
            <person name="Stanke M."/>
            <person name="Haas B.J."/>
            <person name="Wortman J.R."/>
            <person name="Fraser-Liggett C.M."/>
            <person name="Ravel J."/>
            <person name="Rabinowicz P.D."/>
        </authorList>
    </citation>
    <scope>NUCLEOTIDE SEQUENCE [LARGE SCALE GENOMIC DNA]</scope>
    <source>
        <strain evidence="3">cv. Hale</strain>
    </source>
</reference>
<name>B9T4W5_RICCO</name>
<protein>
    <submittedName>
        <fullName evidence="2">Uncharacterized protein</fullName>
    </submittedName>
</protein>
<dbReference type="PANTHER" id="PTHR33095:SF47">
    <property type="entry name" value="AR781"/>
    <property type="match status" value="1"/>
</dbReference>
<dbReference type="AlphaFoldDB" id="B9T4W5"/>
<feature type="compositionally biased region" description="Polar residues" evidence="1">
    <location>
        <begin position="27"/>
        <end position="36"/>
    </location>
</feature>
<evidence type="ECO:0000256" key="1">
    <source>
        <dbReference type="SAM" id="MobiDB-lite"/>
    </source>
</evidence>
<feature type="region of interest" description="Disordered" evidence="1">
    <location>
        <begin position="1"/>
        <end position="38"/>
    </location>
</feature>
<dbReference type="PANTHER" id="PTHR33095">
    <property type="entry name" value="OS07G0619500 PROTEIN"/>
    <property type="match status" value="1"/>
</dbReference>
<organism evidence="2 3">
    <name type="scientific">Ricinus communis</name>
    <name type="common">Castor bean</name>
    <dbReference type="NCBI Taxonomy" id="3988"/>
    <lineage>
        <taxon>Eukaryota</taxon>
        <taxon>Viridiplantae</taxon>
        <taxon>Streptophyta</taxon>
        <taxon>Embryophyta</taxon>
        <taxon>Tracheophyta</taxon>
        <taxon>Spermatophyta</taxon>
        <taxon>Magnoliopsida</taxon>
        <taxon>eudicotyledons</taxon>
        <taxon>Gunneridae</taxon>
        <taxon>Pentapetalae</taxon>
        <taxon>rosids</taxon>
        <taxon>fabids</taxon>
        <taxon>Malpighiales</taxon>
        <taxon>Euphorbiaceae</taxon>
        <taxon>Acalyphoideae</taxon>
        <taxon>Acalypheae</taxon>
        <taxon>Ricinus</taxon>
    </lineage>
</organism>
<dbReference type="eggNOG" id="ENOG502S09U">
    <property type="taxonomic scope" value="Eukaryota"/>
</dbReference>
<accession>B9T4W5</accession>
<feature type="region of interest" description="Disordered" evidence="1">
    <location>
        <begin position="60"/>
        <end position="80"/>
    </location>
</feature>
<proteinExistence type="predicted"/>
<evidence type="ECO:0000313" key="2">
    <source>
        <dbReference type="EMBL" id="EEF29095.1"/>
    </source>
</evidence>